<accession>A0A495X912</accession>
<dbReference type="EMBL" id="RBXR01000001">
    <property type="protein sequence ID" value="RKT70437.1"/>
    <property type="molecule type" value="Genomic_DNA"/>
</dbReference>
<proteinExistence type="predicted"/>
<gene>
    <name evidence="1" type="ORF">DFJ66_3697</name>
</gene>
<dbReference type="OrthoDB" id="3213425at2"/>
<keyword evidence="2" id="KW-1185">Reference proteome</keyword>
<protein>
    <recommendedName>
        <fullName evidence="3">Transcriptional regulator</fullName>
    </recommendedName>
</protein>
<name>A0A495X912_9PSEU</name>
<reference evidence="1 2" key="1">
    <citation type="submission" date="2018-10" db="EMBL/GenBank/DDBJ databases">
        <title>Sequencing the genomes of 1000 actinobacteria strains.</title>
        <authorList>
            <person name="Klenk H.-P."/>
        </authorList>
    </citation>
    <scope>NUCLEOTIDE SEQUENCE [LARGE SCALE GENOMIC DNA]</scope>
    <source>
        <strain evidence="1 2">DSM 43911</strain>
    </source>
</reference>
<dbReference type="SUPFAM" id="SSF48452">
    <property type="entry name" value="TPR-like"/>
    <property type="match status" value="1"/>
</dbReference>
<dbReference type="InterPro" id="IPR011990">
    <property type="entry name" value="TPR-like_helical_dom_sf"/>
</dbReference>
<comment type="caution">
    <text evidence="1">The sequence shown here is derived from an EMBL/GenBank/DDBJ whole genome shotgun (WGS) entry which is preliminary data.</text>
</comment>
<evidence type="ECO:0000313" key="2">
    <source>
        <dbReference type="Proteomes" id="UP000272729"/>
    </source>
</evidence>
<dbReference type="Proteomes" id="UP000272729">
    <property type="component" value="Unassembled WGS sequence"/>
</dbReference>
<evidence type="ECO:0000313" key="1">
    <source>
        <dbReference type="EMBL" id="RKT70437.1"/>
    </source>
</evidence>
<dbReference type="AlphaFoldDB" id="A0A495X912"/>
<dbReference type="Gene3D" id="1.25.40.10">
    <property type="entry name" value="Tetratricopeptide repeat domain"/>
    <property type="match status" value="1"/>
</dbReference>
<sequence length="358" mass="38686">MYSSSLAETLVTVGNLAEFDVQRHPGVVSGHFSEEAIYAACLDWLFTSPVADRQPKAGSRVTERDVAAIMATTVMFDGMDRSFGGDQSRDLAIKYLHDHVVPRLHGTYDDKVGRDLFHAAAVLCEVIGYMTYDSERHALAQRYFIQALRLAKEAGSPAYGAFVLTTMSHQAMYLGRPQQALRLAEAARQSYTGTHVATVQTEAAMHAARAYAALGDEASTTQALLAAERSFALQDPATGPDWASHWGETVFAAFAGATWLDLAKPGQARPHLVRAAQDANGQARRVVYSAAQLARLAMLDGDAEQAAAHAMTAADAAAGLESKRSTKVVRDLHLDFKEQANAQPIQAFLARAHDLLAE</sequence>
<evidence type="ECO:0008006" key="3">
    <source>
        <dbReference type="Google" id="ProtNLM"/>
    </source>
</evidence>
<organism evidence="1 2">
    <name type="scientific">Saccharothrix variisporea</name>
    <dbReference type="NCBI Taxonomy" id="543527"/>
    <lineage>
        <taxon>Bacteria</taxon>
        <taxon>Bacillati</taxon>
        <taxon>Actinomycetota</taxon>
        <taxon>Actinomycetes</taxon>
        <taxon>Pseudonocardiales</taxon>
        <taxon>Pseudonocardiaceae</taxon>
        <taxon>Saccharothrix</taxon>
    </lineage>
</organism>